<feature type="domain" description="HNH nuclease" evidence="1">
    <location>
        <begin position="19"/>
        <end position="70"/>
    </location>
</feature>
<dbReference type="GO" id="GO:0008270">
    <property type="term" value="F:zinc ion binding"/>
    <property type="evidence" value="ECO:0007669"/>
    <property type="project" value="InterPro"/>
</dbReference>
<organism evidence="2 3">
    <name type="scientific">Endozoicomonas numazuensis</name>
    <dbReference type="NCBI Taxonomy" id="1137799"/>
    <lineage>
        <taxon>Bacteria</taxon>
        <taxon>Pseudomonadati</taxon>
        <taxon>Pseudomonadota</taxon>
        <taxon>Gammaproteobacteria</taxon>
        <taxon>Oceanospirillales</taxon>
        <taxon>Endozoicomonadaceae</taxon>
        <taxon>Endozoicomonas</taxon>
    </lineage>
</organism>
<dbReference type="Proteomes" id="UP000028073">
    <property type="component" value="Unassembled WGS sequence"/>
</dbReference>
<evidence type="ECO:0000259" key="1">
    <source>
        <dbReference type="SMART" id="SM00507"/>
    </source>
</evidence>
<dbReference type="eggNOG" id="COG1403">
    <property type="taxonomic scope" value="Bacteria"/>
</dbReference>
<dbReference type="AlphaFoldDB" id="A0A081NJA7"/>
<dbReference type="InterPro" id="IPR002711">
    <property type="entry name" value="HNH"/>
</dbReference>
<name>A0A081NJA7_9GAMM</name>
<dbReference type="Gene3D" id="1.10.30.50">
    <property type="match status" value="1"/>
</dbReference>
<comment type="caution">
    <text evidence="2">The sequence shown here is derived from an EMBL/GenBank/DDBJ whole genome shotgun (WGS) entry which is preliminary data.</text>
</comment>
<evidence type="ECO:0000313" key="3">
    <source>
        <dbReference type="Proteomes" id="UP000028073"/>
    </source>
</evidence>
<evidence type="ECO:0000313" key="2">
    <source>
        <dbReference type="EMBL" id="KEQ18530.1"/>
    </source>
</evidence>
<dbReference type="GO" id="GO:0003676">
    <property type="term" value="F:nucleic acid binding"/>
    <property type="evidence" value="ECO:0007669"/>
    <property type="project" value="InterPro"/>
</dbReference>
<dbReference type="InterPro" id="IPR003615">
    <property type="entry name" value="HNH_nuc"/>
</dbReference>
<reference evidence="2 3" key="1">
    <citation type="submission" date="2014-06" db="EMBL/GenBank/DDBJ databases">
        <title>Whole Genome Sequences of Three Symbiotic Endozoicomonas Bacteria.</title>
        <authorList>
            <person name="Neave M.J."/>
            <person name="Apprill A."/>
            <person name="Voolstra C.R."/>
        </authorList>
    </citation>
    <scope>NUCLEOTIDE SEQUENCE [LARGE SCALE GENOMIC DNA]</scope>
    <source>
        <strain evidence="2 3">DSM 25634</strain>
    </source>
</reference>
<proteinExistence type="predicted"/>
<dbReference type="SMART" id="SM00507">
    <property type="entry name" value="HNHc"/>
    <property type="match status" value="1"/>
</dbReference>
<dbReference type="RefSeq" id="WP_034835956.1">
    <property type="nucleotide sequence ID" value="NZ_JOKH01000002.1"/>
</dbReference>
<dbReference type="EMBL" id="JOKH01000002">
    <property type="protein sequence ID" value="KEQ18530.1"/>
    <property type="molecule type" value="Genomic_DNA"/>
</dbReference>
<dbReference type="OrthoDB" id="9816185at2"/>
<accession>A0A081NJA7</accession>
<protein>
    <recommendedName>
        <fullName evidence="1">HNH nuclease domain-containing protein</fullName>
    </recommendedName>
</protein>
<dbReference type="Pfam" id="PF01844">
    <property type="entry name" value="HNH"/>
    <property type="match status" value="1"/>
</dbReference>
<keyword evidence="3" id="KW-1185">Reference proteome</keyword>
<dbReference type="CDD" id="cd00085">
    <property type="entry name" value="HNHc"/>
    <property type="match status" value="1"/>
</dbReference>
<gene>
    <name evidence="2" type="ORF">GZ78_13740</name>
</gene>
<dbReference type="GO" id="GO:0004519">
    <property type="term" value="F:endonuclease activity"/>
    <property type="evidence" value="ECO:0007669"/>
    <property type="project" value="InterPro"/>
</dbReference>
<dbReference type="STRING" id="1137799.GZ78_13740"/>
<sequence length="209" mass="24268">MRPVDRLDIENSYSTYKSYLKSLIESFGQFCSYCERPDKMDVEHVVPKSKEAGLEVEWTNLLLGCSRCNRDFKKDKNDRREGYLWPDTDNTFHAFTYEETGRVFANPELDNAARQAAENLKVLVKLDDGLEVQKTLNLGRRAEFRRANLIKDQFANGYIDIEGIMIMLDRVSYWSVWMTVFADVPEVKACLLDSDCFPNTATHYFKEEG</sequence>